<accession>A0A3B0RVF0</accession>
<reference evidence="5" key="1">
    <citation type="submission" date="2018-06" db="EMBL/GenBank/DDBJ databases">
        <authorList>
            <person name="Zhirakovskaya E."/>
        </authorList>
    </citation>
    <scope>NUCLEOTIDE SEQUENCE</scope>
</reference>
<feature type="domain" description="Histidine kinase/HSP90-like ATPase" evidence="4">
    <location>
        <begin position="75"/>
        <end position="164"/>
    </location>
</feature>
<dbReference type="EMBL" id="UOEK01000124">
    <property type="protein sequence ID" value="VAV97774.1"/>
    <property type="molecule type" value="Genomic_DNA"/>
</dbReference>
<keyword evidence="1" id="KW-0808">Transferase</keyword>
<name>A0A3B0RVF0_9ZZZZ</name>
<organism evidence="5">
    <name type="scientific">hydrothermal vent metagenome</name>
    <dbReference type="NCBI Taxonomy" id="652676"/>
    <lineage>
        <taxon>unclassified sequences</taxon>
        <taxon>metagenomes</taxon>
        <taxon>ecological metagenomes</taxon>
    </lineage>
</organism>
<sequence>LQSLALIQRTDDPKKMATLARAQERELREWLYAERVGGEPRAISVALQDAASKVEAAYNVPIDVIVVGEVDVSDDIRAMTRAAAEAMTNAAKHSGTDKISVYAEGRSGTTDIWITDLGCGFDIETVADGRRGLSDSIIGRMVRHGGSAKIDSSEEGTEVHLSLTERSPI</sequence>
<dbReference type="SUPFAM" id="SSF55874">
    <property type="entry name" value="ATPase domain of HSP90 chaperone/DNA topoisomerase II/histidine kinase"/>
    <property type="match status" value="1"/>
</dbReference>
<dbReference type="Gene3D" id="3.30.565.10">
    <property type="entry name" value="Histidine kinase-like ATPase, C-terminal domain"/>
    <property type="match status" value="1"/>
</dbReference>
<keyword evidence="2" id="KW-0418">Kinase</keyword>
<dbReference type="PANTHER" id="PTHR24421:SF61">
    <property type="entry name" value="OXYGEN SENSOR HISTIDINE KINASE NREB"/>
    <property type="match status" value="1"/>
</dbReference>
<dbReference type="InterPro" id="IPR036890">
    <property type="entry name" value="HATPase_C_sf"/>
</dbReference>
<dbReference type="GO" id="GO:0000160">
    <property type="term" value="P:phosphorelay signal transduction system"/>
    <property type="evidence" value="ECO:0007669"/>
    <property type="project" value="UniProtKB-KW"/>
</dbReference>
<protein>
    <recommendedName>
        <fullName evidence="4">Histidine kinase/HSP90-like ATPase domain-containing protein</fullName>
    </recommendedName>
</protein>
<evidence type="ECO:0000256" key="2">
    <source>
        <dbReference type="ARBA" id="ARBA00022777"/>
    </source>
</evidence>
<gene>
    <name evidence="5" type="ORF">MNBD_ACTINO02-2033</name>
</gene>
<dbReference type="AlphaFoldDB" id="A0A3B0RVF0"/>
<dbReference type="InterPro" id="IPR050482">
    <property type="entry name" value="Sensor_HK_TwoCompSys"/>
</dbReference>
<dbReference type="GO" id="GO:0016301">
    <property type="term" value="F:kinase activity"/>
    <property type="evidence" value="ECO:0007669"/>
    <property type="project" value="UniProtKB-KW"/>
</dbReference>
<dbReference type="Pfam" id="PF02518">
    <property type="entry name" value="HATPase_c"/>
    <property type="match status" value="1"/>
</dbReference>
<evidence type="ECO:0000256" key="3">
    <source>
        <dbReference type="SAM" id="MobiDB-lite"/>
    </source>
</evidence>
<proteinExistence type="predicted"/>
<evidence type="ECO:0000256" key="1">
    <source>
        <dbReference type="ARBA" id="ARBA00022679"/>
    </source>
</evidence>
<feature type="non-terminal residue" evidence="5">
    <location>
        <position position="1"/>
    </location>
</feature>
<dbReference type="InterPro" id="IPR003594">
    <property type="entry name" value="HATPase_dom"/>
</dbReference>
<evidence type="ECO:0000313" key="5">
    <source>
        <dbReference type="EMBL" id="VAV97774.1"/>
    </source>
</evidence>
<dbReference type="PANTHER" id="PTHR24421">
    <property type="entry name" value="NITRATE/NITRITE SENSOR PROTEIN NARX-RELATED"/>
    <property type="match status" value="1"/>
</dbReference>
<feature type="region of interest" description="Disordered" evidence="3">
    <location>
        <begin position="148"/>
        <end position="169"/>
    </location>
</feature>
<evidence type="ECO:0000259" key="4">
    <source>
        <dbReference type="Pfam" id="PF02518"/>
    </source>
</evidence>